<evidence type="ECO:0000256" key="1">
    <source>
        <dbReference type="ARBA" id="ARBA00004162"/>
    </source>
</evidence>
<evidence type="ECO:0000313" key="26">
    <source>
        <dbReference type="Proteomes" id="UP000195402"/>
    </source>
</evidence>
<dbReference type="InterPro" id="IPR032675">
    <property type="entry name" value="LRR_dom_sf"/>
</dbReference>
<feature type="transmembrane region" description="Helical" evidence="22">
    <location>
        <begin position="649"/>
        <end position="674"/>
    </location>
</feature>
<dbReference type="PANTHER" id="PTHR27000">
    <property type="entry name" value="LEUCINE-RICH REPEAT RECEPTOR-LIKE PROTEIN KINASE FAMILY PROTEIN-RELATED"/>
    <property type="match status" value="1"/>
</dbReference>
<dbReference type="InterPro" id="IPR017441">
    <property type="entry name" value="Protein_kinase_ATP_BS"/>
</dbReference>
<name>A0A200R536_MACCD</name>
<keyword evidence="16 22" id="KW-0472">Membrane</keyword>
<evidence type="ECO:0000256" key="2">
    <source>
        <dbReference type="ARBA" id="ARBA00008684"/>
    </source>
</evidence>
<dbReference type="Pfam" id="PF23598">
    <property type="entry name" value="LRR_14"/>
    <property type="match status" value="1"/>
</dbReference>
<dbReference type="Pfam" id="PF00069">
    <property type="entry name" value="Pkinase"/>
    <property type="match status" value="1"/>
</dbReference>
<dbReference type="InterPro" id="IPR008271">
    <property type="entry name" value="Ser/Thr_kinase_AS"/>
</dbReference>
<dbReference type="GO" id="GO:0004674">
    <property type="term" value="F:protein serine/threonine kinase activity"/>
    <property type="evidence" value="ECO:0007669"/>
    <property type="project" value="UniProtKB-KW"/>
</dbReference>
<evidence type="ECO:0000256" key="8">
    <source>
        <dbReference type="ARBA" id="ARBA00022679"/>
    </source>
</evidence>
<evidence type="ECO:0000256" key="15">
    <source>
        <dbReference type="ARBA" id="ARBA00022989"/>
    </source>
</evidence>
<keyword evidence="15 22" id="KW-1133">Transmembrane helix</keyword>
<evidence type="ECO:0000256" key="21">
    <source>
        <dbReference type="PROSITE-ProRule" id="PRU10141"/>
    </source>
</evidence>
<dbReference type="FunFam" id="1.10.510.10:FF:000358">
    <property type="entry name" value="Putative leucine-rich repeat receptor-like serine/threonine-protein kinase"/>
    <property type="match status" value="1"/>
</dbReference>
<dbReference type="Pfam" id="PF00560">
    <property type="entry name" value="LRR_1"/>
    <property type="match status" value="4"/>
</dbReference>
<evidence type="ECO:0000256" key="5">
    <source>
        <dbReference type="ARBA" id="ARBA00022527"/>
    </source>
</evidence>
<dbReference type="PROSITE" id="PS00108">
    <property type="entry name" value="PROTEIN_KINASE_ST"/>
    <property type="match status" value="1"/>
</dbReference>
<evidence type="ECO:0000256" key="9">
    <source>
        <dbReference type="ARBA" id="ARBA00022692"/>
    </source>
</evidence>
<dbReference type="InterPro" id="IPR001611">
    <property type="entry name" value="Leu-rich_rpt"/>
</dbReference>
<dbReference type="InterPro" id="IPR055414">
    <property type="entry name" value="LRR_R13L4/SHOC2-like"/>
</dbReference>
<dbReference type="SMART" id="SM00369">
    <property type="entry name" value="LRR_TYP"/>
    <property type="match status" value="6"/>
</dbReference>
<feature type="binding site" evidence="21">
    <location>
        <position position="738"/>
    </location>
    <ligand>
        <name>ATP</name>
        <dbReference type="ChEBI" id="CHEBI:30616"/>
    </ligand>
</feature>
<keyword evidence="12 21" id="KW-0547">Nucleotide-binding</keyword>
<comment type="similarity">
    <text evidence="2">Belongs to the protein kinase superfamily. Ser/Thr protein kinase family.</text>
</comment>
<keyword evidence="6" id="KW-0597">Phosphoprotein</keyword>
<dbReference type="Pfam" id="PF13855">
    <property type="entry name" value="LRR_8"/>
    <property type="match status" value="1"/>
</dbReference>
<keyword evidence="13 25" id="KW-0418">Kinase</keyword>
<evidence type="ECO:0000256" key="23">
    <source>
        <dbReference type="SAM" id="SignalP"/>
    </source>
</evidence>
<dbReference type="InterPro" id="IPR011009">
    <property type="entry name" value="Kinase-like_dom_sf"/>
</dbReference>
<sequence>MKASIPMIILTIFFCSLHHPSLSLSPPMLNNSTDRDALLSFKSSITDDPNGILNTWSLNTSFCNWNGVLCNPKKLRVTGLALGNLSLSGTISPHLTNLSFLRVLDLQNNSFSGSLPREIGRLFRLETLIVASNSIHGTIPSSLRYCFKLRVIDLSENRIEGTIPPELGELSKLEDLSFAKNNLTGTIPSSLGNISSLNNLILMSNNLHGLIPPELGRLHLLLQLHLADNNITGQIPTSLYNISSLIIVSLAKNRISDRLPSDLFTKLPRLGTLFVGGNLLEGPIPASLSNASNLERLDLSVNRFTGGIPLLQNLPNIEILNLEINELVSDDEHGLEFIGSLANSTLLQVFSVATNQLTGRLPASIGNLSRQLSLLVMAENHFEGNIPAEIGNLGSLSLLALESNSFTGRIPSTIANLKNLQRLSLFLNHLSGPIPESLGNLTKLFELDLNTNNFSGRIPSSLSNCQSLQYLDLSLNRLDQEIPKEIFAFPSLGTLLNLSSNYLTGSLPTEIGNLKMVQAIDISKNNLSGTIPPTIGDCSNLLYLDLSRNSFQGSIPDSLAKLKGIEYIDLSSNSLSGTIPSSLESLKFLQLLNLSVNQLQGEVPNKGIFLNSTIVSLDKNKKLCGGVPKLGLPHCAATKRHSNRSKMRWIIGVLVGSVALFVLLSLIVFLFFYWRAKSKSNAKNTEDSSIKNPNRLLYSYYDLRAATDNFNSKNLIGEGSFGSVFRGVARDGTVVAIKVFNMDQHGASKSFLAECEALRNIRHRNLVKIITACSTSEFKALVLQFMPNGSLENWLYNTSNVASAMEYLHHECETAVVHCDLKPSNVLLNEDMTAHVCDFGLARMLHLNSSDNHTNSTLGLKGSIGYIAPEYGLGGGVSTKGDVYSYGILLLEMFTGKRPTNEVFRDGLNLKKWTELAFPDRVMEILDDNLVEDDCEMWKKDCVVSVIKIGLLCTNETPEERPSMRDVSAMIKRVRHIIH</sequence>
<protein>
    <recommendedName>
        <fullName evidence="3">non-specific serine/threonine protein kinase</fullName>
        <ecNumber evidence="3">2.7.11.1</ecNumber>
    </recommendedName>
</protein>
<gene>
    <name evidence="25" type="ORF">BVC80_1835g190</name>
</gene>
<dbReference type="AlphaFoldDB" id="A0A200R536"/>
<dbReference type="EMBL" id="MVGT01000437">
    <property type="protein sequence ID" value="OVA17803.1"/>
    <property type="molecule type" value="Genomic_DNA"/>
</dbReference>
<evidence type="ECO:0000256" key="11">
    <source>
        <dbReference type="ARBA" id="ARBA00022737"/>
    </source>
</evidence>
<evidence type="ECO:0000256" key="20">
    <source>
        <dbReference type="ARBA" id="ARBA00048679"/>
    </source>
</evidence>
<keyword evidence="18" id="KW-0325">Glycoprotein</keyword>
<dbReference type="Pfam" id="PF08263">
    <property type="entry name" value="LRRNT_2"/>
    <property type="match status" value="1"/>
</dbReference>
<reference evidence="25 26" key="1">
    <citation type="journal article" date="2017" name="Mol. Plant">
        <title>The Genome of Medicinal Plant Macleaya cordata Provides New Insights into Benzylisoquinoline Alkaloids Metabolism.</title>
        <authorList>
            <person name="Liu X."/>
            <person name="Liu Y."/>
            <person name="Huang P."/>
            <person name="Ma Y."/>
            <person name="Qing Z."/>
            <person name="Tang Q."/>
            <person name="Cao H."/>
            <person name="Cheng P."/>
            <person name="Zheng Y."/>
            <person name="Yuan Z."/>
            <person name="Zhou Y."/>
            <person name="Liu J."/>
            <person name="Tang Z."/>
            <person name="Zhuo Y."/>
            <person name="Zhang Y."/>
            <person name="Yu L."/>
            <person name="Huang J."/>
            <person name="Yang P."/>
            <person name="Peng Q."/>
            <person name="Zhang J."/>
            <person name="Jiang W."/>
            <person name="Zhang Z."/>
            <person name="Lin K."/>
            <person name="Ro D.K."/>
            <person name="Chen X."/>
            <person name="Xiong X."/>
            <person name="Shang Y."/>
            <person name="Huang S."/>
            <person name="Zeng J."/>
        </authorList>
    </citation>
    <scope>NUCLEOTIDE SEQUENCE [LARGE SCALE GENOMIC DNA]</scope>
    <source>
        <strain evidence="26">cv. BLH2017</strain>
        <tissue evidence="25">Root</tissue>
    </source>
</reference>
<keyword evidence="7" id="KW-0433">Leucine-rich repeat</keyword>
<dbReference type="GO" id="GO:0005524">
    <property type="term" value="F:ATP binding"/>
    <property type="evidence" value="ECO:0007669"/>
    <property type="project" value="UniProtKB-UniRule"/>
</dbReference>
<dbReference type="PANTHER" id="PTHR27000:SF777">
    <property type="entry name" value="PROTEIN KINASE DOMAIN-CONTAINING PROTEIN"/>
    <property type="match status" value="1"/>
</dbReference>
<comment type="catalytic activity">
    <reaction evidence="20">
        <text>L-seryl-[protein] + ATP = O-phospho-L-seryl-[protein] + ADP + H(+)</text>
        <dbReference type="Rhea" id="RHEA:17989"/>
        <dbReference type="Rhea" id="RHEA-COMP:9863"/>
        <dbReference type="Rhea" id="RHEA-COMP:11604"/>
        <dbReference type="ChEBI" id="CHEBI:15378"/>
        <dbReference type="ChEBI" id="CHEBI:29999"/>
        <dbReference type="ChEBI" id="CHEBI:30616"/>
        <dbReference type="ChEBI" id="CHEBI:83421"/>
        <dbReference type="ChEBI" id="CHEBI:456216"/>
        <dbReference type="EC" id="2.7.11.1"/>
    </reaction>
</comment>
<dbReference type="SUPFAM" id="SSF56112">
    <property type="entry name" value="Protein kinase-like (PK-like)"/>
    <property type="match status" value="1"/>
</dbReference>
<dbReference type="InterPro" id="IPR000719">
    <property type="entry name" value="Prot_kinase_dom"/>
</dbReference>
<dbReference type="Proteomes" id="UP000195402">
    <property type="component" value="Unassembled WGS sequence"/>
</dbReference>
<evidence type="ECO:0000256" key="14">
    <source>
        <dbReference type="ARBA" id="ARBA00022840"/>
    </source>
</evidence>
<dbReference type="InterPro" id="IPR013210">
    <property type="entry name" value="LRR_N_plant-typ"/>
</dbReference>
<evidence type="ECO:0000256" key="10">
    <source>
        <dbReference type="ARBA" id="ARBA00022729"/>
    </source>
</evidence>
<dbReference type="PROSITE" id="PS50011">
    <property type="entry name" value="PROTEIN_KINASE_DOM"/>
    <property type="match status" value="1"/>
</dbReference>
<evidence type="ECO:0000256" key="17">
    <source>
        <dbReference type="ARBA" id="ARBA00023170"/>
    </source>
</evidence>
<dbReference type="OMA" id="WQAEHAD"/>
<dbReference type="FunFam" id="3.30.200.20:FF:000661">
    <property type="entry name" value="Serine-threonine protein kinase plant-type"/>
    <property type="match status" value="1"/>
</dbReference>
<proteinExistence type="inferred from homology"/>
<feature type="domain" description="Protein kinase" evidence="24">
    <location>
        <begin position="710"/>
        <end position="979"/>
    </location>
</feature>
<dbReference type="PROSITE" id="PS51450">
    <property type="entry name" value="LRR"/>
    <property type="match status" value="1"/>
</dbReference>
<evidence type="ECO:0000256" key="22">
    <source>
        <dbReference type="SAM" id="Phobius"/>
    </source>
</evidence>
<evidence type="ECO:0000259" key="24">
    <source>
        <dbReference type="PROSITE" id="PS50011"/>
    </source>
</evidence>
<dbReference type="InParanoid" id="A0A200R536"/>
<feature type="signal peptide" evidence="23">
    <location>
        <begin position="1"/>
        <end position="23"/>
    </location>
</feature>
<evidence type="ECO:0000256" key="7">
    <source>
        <dbReference type="ARBA" id="ARBA00022614"/>
    </source>
</evidence>
<feature type="chain" id="PRO_5013075055" description="non-specific serine/threonine protein kinase" evidence="23">
    <location>
        <begin position="24"/>
        <end position="979"/>
    </location>
</feature>
<dbReference type="InterPro" id="IPR003591">
    <property type="entry name" value="Leu-rich_rpt_typical-subtyp"/>
</dbReference>
<keyword evidence="11" id="KW-0677">Repeat</keyword>
<dbReference type="PROSITE" id="PS00107">
    <property type="entry name" value="PROTEIN_KINASE_ATP"/>
    <property type="match status" value="1"/>
</dbReference>
<keyword evidence="4" id="KW-1003">Cell membrane</keyword>
<dbReference type="FunFam" id="3.80.10.10:FF:000288">
    <property type="entry name" value="LRR receptor-like serine/threonine-protein kinase EFR"/>
    <property type="match status" value="1"/>
</dbReference>
<evidence type="ECO:0000256" key="19">
    <source>
        <dbReference type="ARBA" id="ARBA00047899"/>
    </source>
</evidence>
<dbReference type="CDD" id="cd14066">
    <property type="entry name" value="STKc_IRAK"/>
    <property type="match status" value="1"/>
</dbReference>
<dbReference type="SUPFAM" id="SSF52058">
    <property type="entry name" value="L domain-like"/>
    <property type="match status" value="2"/>
</dbReference>
<keyword evidence="5" id="KW-0723">Serine/threonine-protein kinase</keyword>
<comment type="subcellular location">
    <subcellularLocation>
        <location evidence="1">Cell membrane</location>
        <topology evidence="1">Single-pass membrane protein</topology>
    </subcellularLocation>
</comment>
<keyword evidence="8" id="KW-0808">Transferase</keyword>
<evidence type="ECO:0000256" key="12">
    <source>
        <dbReference type="ARBA" id="ARBA00022741"/>
    </source>
</evidence>
<dbReference type="Gene3D" id="1.10.510.10">
    <property type="entry name" value="Transferase(Phosphotransferase) domain 1"/>
    <property type="match status" value="1"/>
</dbReference>
<dbReference type="OrthoDB" id="676979at2759"/>
<comment type="catalytic activity">
    <reaction evidence="19">
        <text>L-threonyl-[protein] + ATP = O-phospho-L-threonyl-[protein] + ADP + H(+)</text>
        <dbReference type="Rhea" id="RHEA:46608"/>
        <dbReference type="Rhea" id="RHEA-COMP:11060"/>
        <dbReference type="Rhea" id="RHEA-COMP:11605"/>
        <dbReference type="ChEBI" id="CHEBI:15378"/>
        <dbReference type="ChEBI" id="CHEBI:30013"/>
        <dbReference type="ChEBI" id="CHEBI:30616"/>
        <dbReference type="ChEBI" id="CHEBI:61977"/>
        <dbReference type="ChEBI" id="CHEBI:456216"/>
        <dbReference type="EC" id="2.7.11.1"/>
    </reaction>
</comment>
<evidence type="ECO:0000256" key="6">
    <source>
        <dbReference type="ARBA" id="ARBA00022553"/>
    </source>
</evidence>
<keyword evidence="26" id="KW-1185">Reference proteome</keyword>
<keyword evidence="14 21" id="KW-0067">ATP-binding</keyword>
<comment type="caution">
    <text evidence="25">The sequence shown here is derived from an EMBL/GenBank/DDBJ whole genome shotgun (WGS) entry which is preliminary data.</text>
</comment>
<evidence type="ECO:0000256" key="3">
    <source>
        <dbReference type="ARBA" id="ARBA00012513"/>
    </source>
</evidence>
<evidence type="ECO:0000256" key="18">
    <source>
        <dbReference type="ARBA" id="ARBA00023180"/>
    </source>
</evidence>
<dbReference type="EC" id="2.7.11.1" evidence="3"/>
<evidence type="ECO:0000256" key="16">
    <source>
        <dbReference type="ARBA" id="ARBA00023136"/>
    </source>
</evidence>
<dbReference type="GO" id="GO:0005886">
    <property type="term" value="C:plasma membrane"/>
    <property type="evidence" value="ECO:0007669"/>
    <property type="project" value="UniProtKB-SubCell"/>
</dbReference>
<dbReference type="SMART" id="SM00220">
    <property type="entry name" value="S_TKc"/>
    <property type="match status" value="1"/>
</dbReference>
<dbReference type="STRING" id="56857.A0A200R536"/>
<dbReference type="FunFam" id="3.80.10.10:FF:000095">
    <property type="entry name" value="LRR receptor-like serine/threonine-protein kinase GSO1"/>
    <property type="match status" value="1"/>
</dbReference>
<dbReference type="Gene3D" id="3.80.10.10">
    <property type="entry name" value="Ribonuclease Inhibitor"/>
    <property type="match status" value="3"/>
</dbReference>
<evidence type="ECO:0000313" key="25">
    <source>
        <dbReference type="EMBL" id="OVA17803.1"/>
    </source>
</evidence>
<accession>A0A200R536</accession>
<keyword evidence="10 23" id="KW-0732">Signal</keyword>
<organism evidence="25 26">
    <name type="scientific">Macleaya cordata</name>
    <name type="common">Five-seeded plume-poppy</name>
    <name type="synonym">Bocconia cordata</name>
    <dbReference type="NCBI Taxonomy" id="56857"/>
    <lineage>
        <taxon>Eukaryota</taxon>
        <taxon>Viridiplantae</taxon>
        <taxon>Streptophyta</taxon>
        <taxon>Embryophyta</taxon>
        <taxon>Tracheophyta</taxon>
        <taxon>Spermatophyta</taxon>
        <taxon>Magnoliopsida</taxon>
        <taxon>Ranunculales</taxon>
        <taxon>Papaveraceae</taxon>
        <taxon>Papaveroideae</taxon>
        <taxon>Macleaya</taxon>
    </lineage>
</organism>
<keyword evidence="9 22" id="KW-0812">Transmembrane</keyword>
<evidence type="ECO:0000256" key="13">
    <source>
        <dbReference type="ARBA" id="ARBA00022777"/>
    </source>
</evidence>
<evidence type="ECO:0000256" key="4">
    <source>
        <dbReference type="ARBA" id="ARBA00022475"/>
    </source>
</evidence>
<keyword evidence="17" id="KW-0675">Receptor</keyword>
<dbReference type="Gene3D" id="3.30.200.20">
    <property type="entry name" value="Phosphorylase Kinase, domain 1"/>
    <property type="match status" value="1"/>
</dbReference>